<evidence type="ECO:0000256" key="2">
    <source>
        <dbReference type="ARBA" id="ARBA00022833"/>
    </source>
</evidence>
<evidence type="ECO:0000256" key="1">
    <source>
        <dbReference type="ARBA" id="ARBA00022723"/>
    </source>
</evidence>
<evidence type="ECO:0000313" key="4">
    <source>
        <dbReference type="Proteomes" id="UP001642482"/>
    </source>
</evidence>
<dbReference type="Gene3D" id="2.60.120.10">
    <property type="entry name" value="Jelly Rolls"/>
    <property type="match status" value="1"/>
</dbReference>
<accession>A0ABP0C0U2</accession>
<protein>
    <recommendedName>
        <fullName evidence="5">Mannose-6-phosphate isomerase</fullName>
    </recommendedName>
</protein>
<keyword evidence="1" id="KW-0479">Metal-binding</keyword>
<dbReference type="PANTHER" id="PTHR42742:SF3">
    <property type="entry name" value="FRUCTOKINASE"/>
    <property type="match status" value="1"/>
</dbReference>
<dbReference type="InterPro" id="IPR051804">
    <property type="entry name" value="Carb_Metab_Reg_Kinase/Isom"/>
</dbReference>
<reference evidence="3 4" key="1">
    <citation type="submission" date="2024-01" db="EMBL/GenBank/DDBJ databases">
        <authorList>
            <person name="Allen C."/>
            <person name="Tagirdzhanova G."/>
        </authorList>
    </citation>
    <scope>NUCLEOTIDE SEQUENCE [LARGE SCALE GENOMIC DNA]</scope>
</reference>
<dbReference type="InterPro" id="IPR014710">
    <property type="entry name" value="RmlC-like_jellyroll"/>
</dbReference>
<keyword evidence="4" id="KW-1185">Reference proteome</keyword>
<dbReference type="Proteomes" id="UP001642482">
    <property type="component" value="Unassembled WGS sequence"/>
</dbReference>
<dbReference type="EMBL" id="CAWUHD010000059">
    <property type="protein sequence ID" value="CAK7225241.1"/>
    <property type="molecule type" value="Genomic_DNA"/>
</dbReference>
<sequence>MPTILPANQPPARFYRGGPQISAFRATSSSSGPFEPEDWVGSTTPCSGSHPLGLTRLADGTLLVDAIRADPDHWLGTEHVRAFGVDTKLLVKLLDAGQRLPVHAHPHDDWVKAHLEGQVHGKAEAWYILTPGEVYLGLQEDVPRETLKELTLQQQIHGPDGLLGKLHRLEVKPGDAVYVPPRFLHAVGEGVLLVEVQEPADLSILLEWTGFDLDGLRDGHLGLGWDTALTAVDARGRSRDEIEKLVTTKDKRVQRMAELKAGIDKSVFADPSQDYFVMEEIHLPADAGGDTTRTLAQGFSLLVVLGGSLTLLTNSPSTTAIHLTRGNTVLLAYGEGPAILEGQGQVLVARPPRADQSPS</sequence>
<name>A0ABP0C0U2_9PEZI</name>
<keyword evidence="2" id="KW-0862">Zinc</keyword>
<organism evidence="3 4">
    <name type="scientific">Sporothrix eucalyptigena</name>
    <dbReference type="NCBI Taxonomy" id="1812306"/>
    <lineage>
        <taxon>Eukaryota</taxon>
        <taxon>Fungi</taxon>
        <taxon>Dikarya</taxon>
        <taxon>Ascomycota</taxon>
        <taxon>Pezizomycotina</taxon>
        <taxon>Sordariomycetes</taxon>
        <taxon>Sordariomycetidae</taxon>
        <taxon>Ophiostomatales</taxon>
        <taxon>Ophiostomataceae</taxon>
        <taxon>Sporothrix</taxon>
    </lineage>
</organism>
<proteinExistence type="predicted"/>
<comment type="caution">
    <text evidence="3">The sequence shown here is derived from an EMBL/GenBank/DDBJ whole genome shotgun (WGS) entry which is preliminary data.</text>
</comment>
<dbReference type="InterPro" id="IPR011051">
    <property type="entry name" value="RmlC_Cupin_sf"/>
</dbReference>
<evidence type="ECO:0000313" key="3">
    <source>
        <dbReference type="EMBL" id="CAK7225241.1"/>
    </source>
</evidence>
<dbReference type="CDD" id="cd07010">
    <property type="entry name" value="cupin_PMI_type_I_N_bac"/>
    <property type="match status" value="1"/>
</dbReference>
<evidence type="ECO:0008006" key="5">
    <source>
        <dbReference type="Google" id="ProtNLM"/>
    </source>
</evidence>
<gene>
    <name evidence="3" type="ORF">SEUCBS140593_005837</name>
</gene>
<dbReference type="SUPFAM" id="SSF51182">
    <property type="entry name" value="RmlC-like cupins"/>
    <property type="match status" value="1"/>
</dbReference>
<dbReference type="PANTHER" id="PTHR42742">
    <property type="entry name" value="TRANSCRIPTIONAL REPRESSOR MPRA"/>
    <property type="match status" value="1"/>
</dbReference>